<dbReference type="Proteomes" id="UP000327468">
    <property type="component" value="Chromosome 9"/>
</dbReference>
<keyword evidence="3" id="KW-1185">Reference proteome</keyword>
<dbReference type="OrthoDB" id="8937989at2759"/>
<keyword evidence="1" id="KW-0732">Signal</keyword>
<evidence type="ECO:0000313" key="2">
    <source>
        <dbReference type="EMBL" id="KAB5565354.1"/>
    </source>
</evidence>
<gene>
    <name evidence="2" type="ORF">PHYPO_G00240360</name>
</gene>
<proteinExistence type="predicted"/>
<protein>
    <recommendedName>
        <fullName evidence="4">Calcitonin peptide-like domain-containing protein</fullName>
    </recommendedName>
</protein>
<dbReference type="AlphaFoldDB" id="A0A5N5NCT8"/>
<feature type="chain" id="PRO_5024362283" description="Calcitonin peptide-like domain-containing protein" evidence="1">
    <location>
        <begin position="18"/>
        <end position="113"/>
    </location>
</feature>
<evidence type="ECO:0000256" key="1">
    <source>
        <dbReference type="SAM" id="SignalP"/>
    </source>
</evidence>
<dbReference type="EMBL" id="VFJC01000010">
    <property type="protein sequence ID" value="KAB5565354.1"/>
    <property type="molecule type" value="Genomic_DNA"/>
</dbReference>
<evidence type="ECO:0008006" key="4">
    <source>
        <dbReference type="Google" id="ProtNLM"/>
    </source>
</evidence>
<reference evidence="2 3" key="1">
    <citation type="submission" date="2019-06" db="EMBL/GenBank/DDBJ databases">
        <title>A chromosome-scale genome assembly of the striped catfish, Pangasianodon hypophthalmus.</title>
        <authorList>
            <person name="Wen M."/>
            <person name="Zahm M."/>
            <person name="Roques C."/>
            <person name="Cabau C."/>
            <person name="Klopp C."/>
            <person name="Donnadieu C."/>
            <person name="Jouanno E."/>
            <person name="Avarre J.-C."/>
            <person name="Campet M."/>
            <person name="Ha T.T.T."/>
            <person name="Dugue R."/>
            <person name="Lampietro C."/>
            <person name="Louis A."/>
            <person name="Herpin A."/>
            <person name="Echchiki A."/>
            <person name="Berthelot C."/>
            <person name="Parey E."/>
            <person name="Roest-Crollius H."/>
            <person name="Braasch I."/>
            <person name="Postlethwait J."/>
            <person name="Bobe J."/>
            <person name="Montfort J."/>
            <person name="Bouchez O."/>
            <person name="Begum T."/>
            <person name="Schartl M."/>
            <person name="Guiguen Y."/>
        </authorList>
    </citation>
    <scope>NUCLEOTIDE SEQUENCE [LARGE SCALE GENOMIC DNA]</scope>
    <source>
        <strain evidence="2 3">Indonesia</strain>
        <tissue evidence="2">Blood</tissue>
    </source>
</reference>
<name>A0A5N5NCT8_PANHP</name>
<sequence>MLPLWSLSTLLLSSVLGFPVYHNDTRNITSNDDVSHEPLHLNSNASVSSKVYNQSQAMYPHTLHDHSFPSKITMNKISCPLSTCSLHHLASILRPGDENAGSTVSDPHGPGKK</sequence>
<comment type="caution">
    <text evidence="2">The sequence shown here is derived from an EMBL/GenBank/DDBJ whole genome shotgun (WGS) entry which is preliminary data.</text>
</comment>
<accession>A0A5N5NCT8</accession>
<organism evidence="2 3">
    <name type="scientific">Pangasianodon hypophthalmus</name>
    <name type="common">Striped catfish</name>
    <name type="synonym">Helicophagus hypophthalmus</name>
    <dbReference type="NCBI Taxonomy" id="310915"/>
    <lineage>
        <taxon>Eukaryota</taxon>
        <taxon>Metazoa</taxon>
        <taxon>Chordata</taxon>
        <taxon>Craniata</taxon>
        <taxon>Vertebrata</taxon>
        <taxon>Euteleostomi</taxon>
        <taxon>Actinopterygii</taxon>
        <taxon>Neopterygii</taxon>
        <taxon>Teleostei</taxon>
        <taxon>Ostariophysi</taxon>
        <taxon>Siluriformes</taxon>
        <taxon>Pangasiidae</taxon>
        <taxon>Pangasianodon</taxon>
    </lineage>
</organism>
<evidence type="ECO:0000313" key="3">
    <source>
        <dbReference type="Proteomes" id="UP000327468"/>
    </source>
</evidence>
<feature type="signal peptide" evidence="1">
    <location>
        <begin position="1"/>
        <end position="17"/>
    </location>
</feature>